<protein>
    <submittedName>
        <fullName evidence="2">Uncharacterized protein</fullName>
    </submittedName>
</protein>
<dbReference type="KEGG" id="amur:ADH66_06130"/>
<name>A0A1Z2XPE0_9FIRM</name>
<reference evidence="1" key="1">
    <citation type="journal article" date="2017" name="Genome Announc.">
        <title>High-Quality Whole-Genome Sequences of the Oligo-Mouse-Microbiota Bacterial Community.</title>
        <authorList>
            <person name="Garzetti D."/>
            <person name="Brugiroux S."/>
            <person name="Bunk B."/>
            <person name="Pukall R."/>
            <person name="McCoy K.D."/>
            <person name="Macpherson A.J."/>
            <person name="Stecher B."/>
        </authorList>
    </citation>
    <scope>NUCLEOTIDE SEQUENCE</scope>
    <source>
        <strain evidence="1">KB18</strain>
    </source>
</reference>
<keyword evidence="3" id="KW-1185">Reference proteome</keyword>
<organism evidence="2 4">
    <name type="scientific">Acutalibacter muris</name>
    <dbReference type="NCBI Taxonomy" id="1796620"/>
    <lineage>
        <taxon>Bacteria</taxon>
        <taxon>Bacillati</taxon>
        <taxon>Bacillota</taxon>
        <taxon>Clostridia</taxon>
        <taxon>Eubacteriales</taxon>
        <taxon>Acutalibacteraceae</taxon>
        <taxon>Acutalibacter</taxon>
    </lineage>
</organism>
<proteinExistence type="predicted"/>
<reference evidence="2 4" key="3">
    <citation type="submission" date="2020-11" db="EMBL/GenBank/DDBJ databases">
        <title>Closed and high quality bacterial genomes of the OMM12 community.</title>
        <authorList>
            <person name="Marbouty M."/>
            <person name="Lamy-Besnier Q."/>
            <person name="Debarbieux L."/>
            <person name="Koszul R."/>
        </authorList>
    </citation>
    <scope>NUCLEOTIDE SEQUENCE [LARGE SCALE GENOMIC DNA]</scope>
    <source>
        <strain evidence="2 4">KB18</strain>
    </source>
</reference>
<accession>A0A1Z2XPE0</accession>
<dbReference type="EMBL" id="CP021422">
    <property type="protein sequence ID" value="ASB40271.1"/>
    <property type="molecule type" value="Genomic_DNA"/>
</dbReference>
<sequence>MAFTVFQLPIGYRLYDREKNKIIPLQEEEYLALSRVIRKECTSYDRKILERFQEKGFCNETSLCDIENPGISSTNINTLVWAIKL</sequence>
<dbReference type="RefSeq" id="WP_066534334.1">
    <property type="nucleotide sequence ID" value="NZ_CP021422.1"/>
</dbReference>
<dbReference type="EMBL" id="CP065321">
    <property type="protein sequence ID" value="QQR29561.1"/>
    <property type="molecule type" value="Genomic_DNA"/>
</dbReference>
<dbReference type="Proteomes" id="UP000196710">
    <property type="component" value="Chromosome"/>
</dbReference>
<evidence type="ECO:0000313" key="1">
    <source>
        <dbReference type="EMBL" id="ASB40271.1"/>
    </source>
</evidence>
<dbReference type="Proteomes" id="UP000596035">
    <property type="component" value="Chromosome"/>
</dbReference>
<evidence type="ECO:0000313" key="2">
    <source>
        <dbReference type="EMBL" id="QQR29561.1"/>
    </source>
</evidence>
<dbReference type="AlphaFoldDB" id="A0A1Z2XPE0"/>
<gene>
    <name evidence="1" type="ORF">ADH66_06130</name>
    <name evidence="2" type="ORF">I5Q82_16220</name>
</gene>
<evidence type="ECO:0000313" key="4">
    <source>
        <dbReference type="Proteomes" id="UP000596035"/>
    </source>
</evidence>
<evidence type="ECO:0000313" key="3">
    <source>
        <dbReference type="Proteomes" id="UP000196710"/>
    </source>
</evidence>
<reference evidence="3" key="2">
    <citation type="submission" date="2017-05" db="EMBL/GenBank/DDBJ databases">
        <title>Improved OligoMM genomes.</title>
        <authorList>
            <person name="Garzetti D."/>
        </authorList>
    </citation>
    <scope>NUCLEOTIDE SEQUENCE [LARGE SCALE GENOMIC DNA]</scope>
    <source>
        <strain evidence="3">KB18</strain>
    </source>
</reference>